<evidence type="ECO:0000313" key="2">
    <source>
        <dbReference type="Proteomes" id="UP000198992"/>
    </source>
</evidence>
<organism evidence="1 2">
    <name type="scientific">Bradyrhizobium erythrophlei</name>
    <dbReference type="NCBI Taxonomy" id="1437360"/>
    <lineage>
        <taxon>Bacteria</taxon>
        <taxon>Pseudomonadati</taxon>
        <taxon>Pseudomonadota</taxon>
        <taxon>Alphaproteobacteria</taxon>
        <taxon>Hyphomicrobiales</taxon>
        <taxon>Nitrobacteraceae</taxon>
        <taxon>Bradyrhizobium</taxon>
    </lineage>
</organism>
<sequence>MLPKAGRSLPVDYEALATDYALLIAEVLRSELGDTHQALKLLIRWTGANERTAKNWLAGVNGPSGEHLLSLMRHSDGVFECVVKASGRRLILSDKKLVQVRESLEATAALLSDLIEPADTKH</sequence>
<accession>A0A1H5D1U2</accession>
<name>A0A1H5D1U2_9BRAD</name>
<protein>
    <submittedName>
        <fullName evidence="1">Uncharacterized protein</fullName>
    </submittedName>
</protein>
<dbReference type="AlphaFoldDB" id="A0A1H5D1U2"/>
<dbReference type="Proteomes" id="UP000198992">
    <property type="component" value="Unassembled WGS sequence"/>
</dbReference>
<evidence type="ECO:0000313" key="1">
    <source>
        <dbReference type="EMBL" id="SED72889.1"/>
    </source>
</evidence>
<reference evidence="1 2" key="1">
    <citation type="submission" date="2016-10" db="EMBL/GenBank/DDBJ databases">
        <authorList>
            <person name="de Groot N.N."/>
        </authorList>
    </citation>
    <scope>NUCLEOTIDE SEQUENCE [LARGE SCALE GENOMIC DNA]</scope>
    <source>
        <strain evidence="1 2">MT12</strain>
    </source>
</reference>
<dbReference type="OrthoDB" id="8611097at2"/>
<proteinExistence type="predicted"/>
<gene>
    <name evidence="1" type="ORF">SAMN05444164_5610</name>
</gene>
<dbReference type="EMBL" id="FNTH01000001">
    <property type="protein sequence ID" value="SED72889.1"/>
    <property type="molecule type" value="Genomic_DNA"/>
</dbReference>